<dbReference type="AlphaFoldDB" id="A0A1X2GRV5"/>
<keyword evidence="3" id="KW-0378">Hydrolase</keyword>
<gene>
    <name evidence="3" type="ORF">DM01DRAFT_1282151</name>
</gene>
<dbReference type="GO" id="GO:0016787">
    <property type="term" value="F:hydrolase activity"/>
    <property type="evidence" value="ECO:0007669"/>
    <property type="project" value="UniProtKB-KW"/>
</dbReference>
<feature type="domain" description="AB hydrolase-1" evidence="2">
    <location>
        <begin position="73"/>
        <end position="288"/>
    </location>
</feature>
<dbReference type="InterPro" id="IPR029058">
    <property type="entry name" value="AB_hydrolase_fold"/>
</dbReference>
<dbReference type="Pfam" id="PF12697">
    <property type="entry name" value="Abhydrolase_6"/>
    <property type="match status" value="1"/>
</dbReference>
<name>A0A1X2GRV5_9FUNG</name>
<dbReference type="InterPro" id="IPR000073">
    <property type="entry name" value="AB_hydrolase_1"/>
</dbReference>
<evidence type="ECO:0000313" key="3">
    <source>
        <dbReference type="EMBL" id="ORX59806.1"/>
    </source>
</evidence>
<keyword evidence="1" id="KW-0812">Transmembrane</keyword>
<feature type="transmembrane region" description="Helical" evidence="1">
    <location>
        <begin position="72"/>
        <end position="94"/>
    </location>
</feature>
<dbReference type="Proteomes" id="UP000242146">
    <property type="component" value="Unassembled WGS sequence"/>
</dbReference>
<keyword evidence="1" id="KW-0472">Membrane</keyword>
<dbReference type="EMBL" id="MCGT01000005">
    <property type="protein sequence ID" value="ORX59806.1"/>
    <property type="molecule type" value="Genomic_DNA"/>
</dbReference>
<sequence length="303" mass="35106">MMDKFEGKCHVRFKPGYNAQLQSRRLNLDPINAYHRPFVFYVAIQCLTVFYELVLQWQYGMQNARKRTLKKPLVFIHGIGAGVMCYGPFLHALLQQLGDRPVFFVELPFVSMRCCEDVPTMQEMTFAVESMLQDHGYTSATFVGHSLGSAVTSWCCKQIPHMVDGVVLIDPICFMLHYSDVCHNFVYREPETVSQAIVKYFASSELYISHYISRQFYWFETALYLTSKHPAFPSLVPNTTPMPKNVKVYLSECDNIVNSPRVSTYLQKNGIPVHWMYGLDHASFLFHPSWQQHIVHTLKMFTQ</sequence>
<evidence type="ECO:0000256" key="1">
    <source>
        <dbReference type="SAM" id="Phobius"/>
    </source>
</evidence>
<protein>
    <submittedName>
        <fullName evidence="3">Alpha/beta-hydrolase</fullName>
    </submittedName>
</protein>
<dbReference type="STRING" id="101127.A0A1X2GRV5"/>
<dbReference type="PANTHER" id="PTHR37471:SF1">
    <property type="entry name" value="AB HYDROLASE-1 DOMAIN-CONTAINING PROTEIN"/>
    <property type="match status" value="1"/>
</dbReference>
<evidence type="ECO:0000259" key="2">
    <source>
        <dbReference type="Pfam" id="PF12697"/>
    </source>
</evidence>
<evidence type="ECO:0000313" key="4">
    <source>
        <dbReference type="Proteomes" id="UP000242146"/>
    </source>
</evidence>
<dbReference type="PANTHER" id="PTHR37471">
    <property type="entry name" value="UNNAMED PRODUCT"/>
    <property type="match status" value="1"/>
</dbReference>
<keyword evidence="1" id="KW-1133">Transmembrane helix</keyword>
<dbReference type="Gene3D" id="3.40.50.1820">
    <property type="entry name" value="alpha/beta hydrolase"/>
    <property type="match status" value="1"/>
</dbReference>
<comment type="caution">
    <text evidence="3">The sequence shown here is derived from an EMBL/GenBank/DDBJ whole genome shotgun (WGS) entry which is preliminary data.</text>
</comment>
<keyword evidence="4" id="KW-1185">Reference proteome</keyword>
<reference evidence="3 4" key="1">
    <citation type="submission" date="2016-07" db="EMBL/GenBank/DDBJ databases">
        <title>Pervasive Adenine N6-methylation of Active Genes in Fungi.</title>
        <authorList>
            <consortium name="DOE Joint Genome Institute"/>
            <person name="Mondo S.J."/>
            <person name="Dannebaum R.O."/>
            <person name="Kuo R.C."/>
            <person name="Labutti K."/>
            <person name="Haridas S."/>
            <person name="Kuo A."/>
            <person name="Salamov A."/>
            <person name="Ahrendt S.R."/>
            <person name="Lipzen A."/>
            <person name="Sullivan W."/>
            <person name="Andreopoulos W.B."/>
            <person name="Clum A."/>
            <person name="Lindquist E."/>
            <person name="Daum C."/>
            <person name="Ramamoorthy G.K."/>
            <person name="Gryganskyi A."/>
            <person name="Culley D."/>
            <person name="Magnuson J.K."/>
            <person name="James T.Y."/>
            <person name="O'Malley M.A."/>
            <person name="Stajich J.E."/>
            <person name="Spatafora J.W."/>
            <person name="Visel A."/>
            <person name="Grigoriev I.V."/>
        </authorList>
    </citation>
    <scope>NUCLEOTIDE SEQUENCE [LARGE SCALE GENOMIC DNA]</scope>
    <source>
        <strain evidence="3 4">NRRL 3301</strain>
    </source>
</reference>
<proteinExistence type="predicted"/>
<organism evidence="3 4">
    <name type="scientific">Hesseltinella vesiculosa</name>
    <dbReference type="NCBI Taxonomy" id="101127"/>
    <lineage>
        <taxon>Eukaryota</taxon>
        <taxon>Fungi</taxon>
        <taxon>Fungi incertae sedis</taxon>
        <taxon>Mucoromycota</taxon>
        <taxon>Mucoromycotina</taxon>
        <taxon>Mucoromycetes</taxon>
        <taxon>Mucorales</taxon>
        <taxon>Cunninghamellaceae</taxon>
        <taxon>Hesseltinella</taxon>
    </lineage>
</organism>
<dbReference type="SUPFAM" id="SSF53474">
    <property type="entry name" value="alpha/beta-Hydrolases"/>
    <property type="match status" value="1"/>
</dbReference>
<dbReference type="OrthoDB" id="6431331at2759"/>
<accession>A0A1X2GRV5</accession>
<feature type="transmembrane region" description="Helical" evidence="1">
    <location>
        <begin position="38"/>
        <end position="60"/>
    </location>
</feature>